<evidence type="ECO:0000256" key="1">
    <source>
        <dbReference type="SAM" id="SignalP"/>
    </source>
</evidence>
<dbReference type="PANTHER" id="PTHR30383">
    <property type="entry name" value="THIOESTERASE 1/PROTEASE 1/LYSOPHOSPHOLIPASE L1"/>
    <property type="match status" value="1"/>
</dbReference>
<proteinExistence type="predicted"/>
<comment type="caution">
    <text evidence="3">The sequence shown here is derived from an EMBL/GenBank/DDBJ whole genome shotgun (WGS) entry which is preliminary data.</text>
</comment>
<dbReference type="SUPFAM" id="SSF52266">
    <property type="entry name" value="SGNH hydrolase"/>
    <property type="match status" value="1"/>
</dbReference>
<dbReference type="Gene3D" id="3.40.50.1110">
    <property type="entry name" value="SGNH hydrolase"/>
    <property type="match status" value="1"/>
</dbReference>
<organism evidence="3 4">
    <name type="scientific">Neiella holothuriorum</name>
    <dbReference type="NCBI Taxonomy" id="2870530"/>
    <lineage>
        <taxon>Bacteria</taxon>
        <taxon>Pseudomonadati</taxon>
        <taxon>Pseudomonadota</taxon>
        <taxon>Gammaproteobacteria</taxon>
        <taxon>Alteromonadales</taxon>
        <taxon>Echinimonadaceae</taxon>
        <taxon>Neiella</taxon>
    </lineage>
</organism>
<feature type="chain" id="PRO_5047409324" evidence="1">
    <location>
        <begin position="19"/>
        <end position="211"/>
    </location>
</feature>
<reference evidence="3" key="1">
    <citation type="submission" date="2021-07" db="EMBL/GenBank/DDBJ databases">
        <title>Neiella marina sp. nov., isolated from the intestinal content of sea cucumber Apostichopus japonicus.</title>
        <authorList>
            <person name="Bai X."/>
        </authorList>
    </citation>
    <scope>NUCLEOTIDE SEQUENCE</scope>
    <source>
        <strain evidence="3">126</strain>
    </source>
</reference>
<name>A0ABS7EF83_9GAMM</name>
<keyword evidence="4" id="KW-1185">Reference proteome</keyword>
<keyword evidence="1" id="KW-0732">Signal</keyword>
<protein>
    <submittedName>
        <fullName evidence="3">Arylesterase</fullName>
    </submittedName>
</protein>
<dbReference type="PROSITE" id="PS01098">
    <property type="entry name" value="LIPASE_GDSL_SER"/>
    <property type="match status" value="1"/>
</dbReference>
<dbReference type="CDD" id="cd01822">
    <property type="entry name" value="Lysophospholipase_L1_like"/>
    <property type="match status" value="1"/>
</dbReference>
<dbReference type="InterPro" id="IPR036514">
    <property type="entry name" value="SGNH_hydro_sf"/>
</dbReference>
<dbReference type="InterPro" id="IPR013830">
    <property type="entry name" value="SGNH_hydro"/>
</dbReference>
<sequence length="211" mass="23461">MWKHLFFCFLFVVTAGHAQTVLIYGDSLSAGYGMEPEQAWPSLIAQRWQQDQPWTIVNASVSGETTQGGLARMPAALAAHQPSLVLLELGANDGLRGYQLSATKQNLQRMVELSQQQGAQVILAEMMIPPNYGPRYSKAFSQIYRDLATELNIELLPFFLETVAVEQTLMQADGLHPNVNAQPLIADLIEPWLHKHLLRQQIGASKLKKAP</sequence>
<dbReference type="InterPro" id="IPR008265">
    <property type="entry name" value="Lipase_GDSL_AS"/>
</dbReference>
<evidence type="ECO:0000259" key="2">
    <source>
        <dbReference type="Pfam" id="PF13472"/>
    </source>
</evidence>
<evidence type="ECO:0000313" key="4">
    <source>
        <dbReference type="Proteomes" id="UP001166251"/>
    </source>
</evidence>
<accession>A0ABS7EF83</accession>
<evidence type="ECO:0000313" key="3">
    <source>
        <dbReference type="EMBL" id="MBW8191012.1"/>
    </source>
</evidence>
<dbReference type="RefSeq" id="WP_220103695.1">
    <property type="nucleotide sequence ID" value="NZ_JAHZSS010000007.1"/>
</dbReference>
<feature type="domain" description="SGNH hydrolase-type esterase" evidence="2">
    <location>
        <begin position="24"/>
        <end position="179"/>
    </location>
</feature>
<dbReference type="Pfam" id="PF13472">
    <property type="entry name" value="Lipase_GDSL_2"/>
    <property type="match status" value="1"/>
</dbReference>
<dbReference type="InterPro" id="IPR051532">
    <property type="entry name" value="Ester_Hydrolysis_Enzymes"/>
</dbReference>
<gene>
    <name evidence="3" type="ORF">K0504_08190</name>
</gene>
<dbReference type="EMBL" id="JAHZSS010000007">
    <property type="protein sequence ID" value="MBW8191012.1"/>
    <property type="molecule type" value="Genomic_DNA"/>
</dbReference>
<feature type="signal peptide" evidence="1">
    <location>
        <begin position="1"/>
        <end position="18"/>
    </location>
</feature>
<dbReference type="PANTHER" id="PTHR30383:SF24">
    <property type="entry name" value="THIOESTERASE 1_PROTEASE 1_LYSOPHOSPHOLIPASE L1"/>
    <property type="match status" value="1"/>
</dbReference>
<dbReference type="Proteomes" id="UP001166251">
    <property type="component" value="Unassembled WGS sequence"/>
</dbReference>